<keyword evidence="4" id="KW-0678">Repressor</keyword>
<keyword evidence="5" id="KW-0805">Transcription regulation</keyword>
<evidence type="ECO:0000256" key="7">
    <source>
        <dbReference type="ARBA" id="ARBA00023159"/>
    </source>
</evidence>
<dbReference type="CDD" id="cd08417">
    <property type="entry name" value="PBP2_Nitroaromatics_like"/>
    <property type="match status" value="1"/>
</dbReference>
<accession>A0A837CG60</accession>
<keyword evidence="6" id="KW-0238">DNA-binding</keyword>
<dbReference type="AlphaFoldDB" id="A0A837CG60"/>
<dbReference type="SUPFAM" id="SSF53850">
    <property type="entry name" value="Periplasmic binding protein-like II"/>
    <property type="match status" value="1"/>
</dbReference>
<dbReference type="InterPro" id="IPR036390">
    <property type="entry name" value="WH_DNA-bd_sf"/>
</dbReference>
<comment type="function">
    <text evidence="1">NodD regulates the expression of the nodABCFE genes which encode other nodulation proteins. NodD is also a negative regulator of its own expression. Binds flavonoids as inducers.</text>
</comment>
<dbReference type="InterPro" id="IPR000847">
    <property type="entry name" value="LysR_HTH_N"/>
</dbReference>
<evidence type="ECO:0000259" key="9">
    <source>
        <dbReference type="PROSITE" id="PS50931"/>
    </source>
</evidence>
<dbReference type="GO" id="GO:0003677">
    <property type="term" value="F:DNA binding"/>
    <property type="evidence" value="ECO:0007669"/>
    <property type="project" value="UniProtKB-KW"/>
</dbReference>
<sequence length="328" mass="36854">MEIIVRRSAFFKSIANMISIRLMNLNSLDLNLLTALDALLREANVSRAAMRIGLSQPATSHALQRLRDIFGDPLLVRTGARMELTPRAQALRAPLAQALDQVRGLFVPDEFDAARSERQFRLMMPDLAVELLMPPLMEKVTRAAPNVRVDVVPWRGPAIFHAEFARTIDLVISIGNAFKGFHRQLLYTDSDALAVRRGHPMGTKLKRRETFLAARHVGVIIRGNSEDLIDTWLRAKGIERHIALVVSGYLEALHVAARTDLVAFVPRRLIAALSRQLGLVTVTPPLDPGIDEQFMFYPTRAQMDSGSIWLRRLMLETGRELEKRRASS</sequence>
<dbReference type="SUPFAM" id="SSF46785">
    <property type="entry name" value="Winged helix' DNA-binding domain"/>
    <property type="match status" value="1"/>
</dbReference>
<evidence type="ECO:0000256" key="2">
    <source>
        <dbReference type="ARBA" id="ARBA00009437"/>
    </source>
</evidence>
<dbReference type="InterPro" id="IPR005119">
    <property type="entry name" value="LysR_subst-bd"/>
</dbReference>
<dbReference type="InterPro" id="IPR050389">
    <property type="entry name" value="LysR-type_TF"/>
</dbReference>
<keyword evidence="7" id="KW-0010">Activator</keyword>
<organism evidence="10 11">
    <name type="scientific">Bradyrhizobium diazoefficiens SEMIA 5080</name>
    <dbReference type="NCBI Taxonomy" id="754504"/>
    <lineage>
        <taxon>Bacteria</taxon>
        <taxon>Pseudomonadati</taxon>
        <taxon>Pseudomonadota</taxon>
        <taxon>Alphaproteobacteria</taxon>
        <taxon>Hyphomicrobiales</taxon>
        <taxon>Nitrobacteraceae</taxon>
        <taxon>Bradyrhizobium</taxon>
    </lineage>
</organism>
<evidence type="ECO:0000313" key="11">
    <source>
        <dbReference type="Proteomes" id="UP000024900"/>
    </source>
</evidence>
<evidence type="ECO:0000256" key="8">
    <source>
        <dbReference type="ARBA" id="ARBA00023163"/>
    </source>
</evidence>
<dbReference type="PRINTS" id="PR00039">
    <property type="entry name" value="HTHLYSR"/>
</dbReference>
<evidence type="ECO:0000313" key="10">
    <source>
        <dbReference type="EMBL" id="KGJ67978.1"/>
    </source>
</evidence>
<dbReference type="EMBL" id="ADOU02000004">
    <property type="protein sequence ID" value="KGJ67978.1"/>
    <property type="molecule type" value="Genomic_DNA"/>
</dbReference>
<reference evidence="10 11" key="1">
    <citation type="journal article" date="2014" name="BMC Genomics">
        <title>Comparative genomics of Bradyrhizobium japonicum CPAC 15 and Bradyrhizobium diazoefficiens CPAC 7: elite model strains for understanding symbiotic performance with soybean.</title>
        <authorList>
            <person name="Siqueira A.F."/>
            <person name="Ormeno-Orrillo E."/>
            <person name="Souza R.C."/>
            <person name="Rodrigues E.P."/>
            <person name="Almeida L.G."/>
            <person name="Barcellos F.G."/>
            <person name="Batista J.S."/>
            <person name="Nakatami A.S."/>
            <person name="Martinez-Romero E."/>
            <person name="Vasconcelos A.T."/>
            <person name="Hungria M."/>
        </authorList>
    </citation>
    <scope>NUCLEOTIDE SEQUENCE [LARGE SCALE GENOMIC DNA]</scope>
    <source>
        <strain evidence="10 11">SEMIA 5080</strain>
    </source>
</reference>
<protein>
    <submittedName>
        <fullName evidence="10">Putative transcriptional regulatory protein</fullName>
    </submittedName>
</protein>
<keyword evidence="8" id="KW-0804">Transcription</keyword>
<gene>
    <name evidence="10" type="ORF">BJA5080_01123</name>
</gene>
<dbReference type="Proteomes" id="UP000024900">
    <property type="component" value="Unassembled WGS sequence"/>
</dbReference>
<evidence type="ECO:0000256" key="6">
    <source>
        <dbReference type="ARBA" id="ARBA00023125"/>
    </source>
</evidence>
<proteinExistence type="inferred from homology"/>
<evidence type="ECO:0000256" key="1">
    <source>
        <dbReference type="ARBA" id="ARBA00003502"/>
    </source>
</evidence>
<dbReference type="PANTHER" id="PTHR30118">
    <property type="entry name" value="HTH-TYPE TRANSCRIPTIONAL REGULATOR LEUO-RELATED"/>
    <property type="match status" value="1"/>
</dbReference>
<dbReference type="Pfam" id="PF00126">
    <property type="entry name" value="HTH_1"/>
    <property type="match status" value="1"/>
</dbReference>
<dbReference type="GO" id="GO:0003700">
    <property type="term" value="F:DNA-binding transcription factor activity"/>
    <property type="evidence" value="ECO:0007669"/>
    <property type="project" value="InterPro"/>
</dbReference>
<comment type="caution">
    <text evidence="10">The sequence shown here is derived from an EMBL/GenBank/DDBJ whole genome shotgun (WGS) entry which is preliminary data.</text>
</comment>
<dbReference type="Gene3D" id="3.40.190.10">
    <property type="entry name" value="Periplasmic binding protein-like II"/>
    <property type="match status" value="2"/>
</dbReference>
<dbReference type="PROSITE" id="PS50931">
    <property type="entry name" value="HTH_LYSR"/>
    <property type="match status" value="1"/>
</dbReference>
<comment type="similarity">
    <text evidence="2">Belongs to the LysR transcriptional regulatory family.</text>
</comment>
<evidence type="ECO:0000256" key="4">
    <source>
        <dbReference type="ARBA" id="ARBA00022491"/>
    </source>
</evidence>
<keyword evidence="3" id="KW-0536">Nodulation</keyword>
<dbReference type="Gene3D" id="1.10.10.10">
    <property type="entry name" value="Winged helix-like DNA-binding domain superfamily/Winged helix DNA-binding domain"/>
    <property type="match status" value="1"/>
</dbReference>
<evidence type="ECO:0000256" key="5">
    <source>
        <dbReference type="ARBA" id="ARBA00023015"/>
    </source>
</evidence>
<evidence type="ECO:0000256" key="3">
    <source>
        <dbReference type="ARBA" id="ARBA00022458"/>
    </source>
</evidence>
<name>A0A837CG60_9BRAD</name>
<feature type="domain" description="HTH lysR-type" evidence="9">
    <location>
        <begin position="28"/>
        <end position="85"/>
    </location>
</feature>
<dbReference type="InterPro" id="IPR036388">
    <property type="entry name" value="WH-like_DNA-bd_sf"/>
</dbReference>
<dbReference type="Pfam" id="PF03466">
    <property type="entry name" value="LysR_substrate"/>
    <property type="match status" value="1"/>
</dbReference>
<dbReference type="InterPro" id="IPR037402">
    <property type="entry name" value="YidZ_PBP2"/>
</dbReference>
<dbReference type="PANTHER" id="PTHR30118:SF6">
    <property type="entry name" value="HTH-TYPE TRANSCRIPTIONAL REGULATOR LEUO"/>
    <property type="match status" value="1"/>
</dbReference>